<comment type="caution">
    <text evidence="1">The sequence shown here is derived from an EMBL/GenBank/DDBJ whole genome shotgun (WGS) entry which is preliminary data.</text>
</comment>
<organism evidence="1 2">
    <name type="scientific">Kribbella sancticallisti</name>
    <dbReference type="NCBI Taxonomy" id="460087"/>
    <lineage>
        <taxon>Bacteria</taxon>
        <taxon>Bacillati</taxon>
        <taxon>Actinomycetota</taxon>
        <taxon>Actinomycetes</taxon>
        <taxon>Propionibacteriales</taxon>
        <taxon>Kribbellaceae</taxon>
        <taxon>Kribbella</taxon>
    </lineage>
</organism>
<name>A0ABP4QQA7_9ACTN</name>
<protein>
    <submittedName>
        <fullName evidence="1">Uncharacterized protein</fullName>
    </submittedName>
</protein>
<keyword evidence="2" id="KW-1185">Reference proteome</keyword>
<dbReference type="EMBL" id="BAAAOS010000066">
    <property type="protein sequence ID" value="GAA1616463.1"/>
    <property type="molecule type" value="Genomic_DNA"/>
</dbReference>
<accession>A0ABP4QQA7</accession>
<gene>
    <name evidence="1" type="ORF">GCM10009789_83080</name>
</gene>
<reference evidence="2" key="1">
    <citation type="journal article" date="2019" name="Int. J. Syst. Evol. Microbiol.">
        <title>The Global Catalogue of Microorganisms (GCM) 10K type strain sequencing project: providing services to taxonomists for standard genome sequencing and annotation.</title>
        <authorList>
            <consortium name="The Broad Institute Genomics Platform"/>
            <consortium name="The Broad Institute Genome Sequencing Center for Infectious Disease"/>
            <person name="Wu L."/>
            <person name="Ma J."/>
        </authorList>
    </citation>
    <scope>NUCLEOTIDE SEQUENCE [LARGE SCALE GENOMIC DNA]</scope>
    <source>
        <strain evidence="2">JCM 14969</strain>
    </source>
</reference>
<evidence type="ECO:0000313" key="2">
    <source>
        <dbReference type="Proteomes" id="UP001500393"/>
    </source>
</evidence>
<proteinExistence type="predicted"/>
<dbReference type="Proteomes" id="UP001500393">
    <property type="component" value="Unassembled WGS sequence"/>
</dbReference>
<evidence type="ECO:0000313" key="1">
    <source>
        <dbReference type="EMBL" id="GAA1616463.1"/>
    </source>
</evidence>
<dbReference type="RefSeq" id="WP_344222284.1">
    <property type="nucleotide sequence ID" value="NZ_BAAAOS010000066.1"/>
</dbReference>
<sequence>MTDASALGPVDELLLACATWENLVEQLDGTGLVAELGQLRRVDLGKVVDALSKTLGATQQIAELVADQVDQFNAQPHEMAEAISALEGAGMCLYEVHRELDPPAGPRTRY</sequence>